<comment type="caution">
    <text evidence="2">The sequence shown here is derived from an EMBL/GenBank/DDBJ whole genome shotgun (WGS) entry which is preliminary data.</text>
</comment>
<evidence type="ECO:0000256" key="1">
    <source>
        <dbReference type="SAM" id="Phobius"/>
    </source>
</evidence>
<feature type="transmembrane region" description="Helical" evidence="1">
    <location>
        <begin position="665"/>
        <end position="686"/>
    </location>
</feature>
<reference evidence="2" key="1">
    <citation type="submission" date="2023-06" db="EMBL/GenBank/DDBJ databases">
        <title>Genome-scale phylogeny and comparative genomics of the fungal order Sordariales.</title>
        <authorList>
            <consortium name="Lawrence Berkeley National Laboratory"/>
            <person name="Hensen N."/>
            <person name="Bonometti L."/>
            <person name="Westerberg I."/>
            <person name="Brannstrom I.O."/>
            <person name="Guillou S."/>
            <person name="Cros-Aarteil S."/>
            <person name="Calhoun S."/>
            <person name="Haridas S."/>
            <person name="Kuo A."/>
            <person name="Mondo S."/>
            <person name="Pangilinan J."/>
            <person name="Riley R."/>
            <person name="Labutti K."/>
            <person name="Andreopoulos B."/>
            <person name="Lipzen A."/>
            <person name="Chen C."/>
            <person name="Yanf M."/>
            <person name="Daum C."/>
            <person name="Ng V."/>
            <person name="Clum A."/>
            <person name="Steindorff A."/>
            <person name="Ohm R."/>
            <person name="Martin F."/>
            <person name="Silar P."/>
            <person name="Natvig D."/>
            <person name="Lalanne C."/>
            <person name="Gautier V."/>
            <person name="Ament-Velasquez S.L."/>
            <person name="Kruys A."/>
            <person name="Hutchinson M.I."/>
            <person name="Powell A.J."/>
            <person name="Barry K."/>
            <person name="Miller A.N."/>
            <person name="Grigoriev I.V."/>
            <person name="Debuchy R."/>
            <person name="Gladieux P."/>
            <person name="Thoren M.H."/>
            <person name="Johannesson H."/>
        </authorList>
    </citation>
    <scope>NUCLEOTIDE SEQUENCE</scope>
    <source>
        <strain evidence="2">PSN4</strain>
    </source>
</reference>
<evidence type="ECO:0000313" key="2">
    <source>
        <dbReference type="EMBL" id="KAK1759852.1"/>
    </source>
</evidence>
<sequence>MTLPLPPLSVGEAAALINVGLFLLRVTLPLLQGAVLLGTLEHEKTAATWTVLPKIVYSSYLPQILRTDSAAGFSDGVSLRVSVMVYVSLFTTIILGTAQVLSPIGLGEVALSGHTVNATFAYVPDPSVLGMATLGRESYALSRGCGKGAYKPCPGIVSTAGPEEQQDSQVVFTTTVPTNITECFGSGTSSPGDLRSSSFDIHFRQFSAQLMVSNTNQTYKNVTGCYNAFIGQVVTEPGYHLREGLVIDAIDGGLGFRNHTVPSSPEMVNGATWEEDLLWMEPLTDRNAWFEYEDHASLYNQTLPYPDGEYHFDQRLLNATTVFKSKIQEAGYGANGSQTRIYRPNGPQTRIYGANGSQTLIFGPDQLFGDLIQIIDQVPMVSFTFTELDSLDGAGCREAVDGCSDTALYEEPFRWPRVSLRKCRNYVGSTAASADIPLVSCFYSVPPPVQVRLRNTTVEMKIVPRPISICAIGITATVKRVRFSYNATERNAAPSLSRLKVLSVGPVPYSRDEDKPLWAVENPGPGYNLTDINLQWGLVNDTSASRFAKGIRTIRAESLPLPATLESYNLDGSGYGDSLAGSRVPGLSLRTLLDQYSYQYPTDLESALRWQNLSDTPEKIINLRRTDLAANMMAGSKSRLDATPNGQGEVLMYQQRVTYRYEYGIAAYICCGIWLAWATACLYMLCIPRLRARLSPASLRVAVNSMSVGRLLVWAEDAGVRDSDLLLKIKMPTSDWLKAEGRRVVDLPVAAQEIEEEGIDTEVSQMAPSVDGAITAKVTE</sequence>
<name>A0AAJ0FA86_9PEZI</name>
<dbReference type="AlphaFoldDB" id="A0AAJ0FA86"/>
<dbReference type="EMBL" id="MU839828">
    <property type="protein sequence ID" value="KAK1759852.1"/>
    <property type="molecule type" value="Genomic_DNA"/>
</dbReference>
<protein>
    <submittedName>
        <fullName evidence="2">Uncharacterized protein</fullName>
    </submittedName>
</protein>
<evidence type="ECO:0000313" key="3">
    <source>
        <dbReference type="Proteomes" id="UP001239445"/>
    </source>
</evidence>
<organism evidence="2 3">
    <name type="scientific">Echria macrotheca</name>
    <dbReference type="NCBI Taxonomy" id="438768"/>
    <lineage>
        <taxon>Eukaryota</taxon>
        <taxon>Fungi</taxon>
        <taxon>Dikarya</taxon>
        <taxon>Ascomycota</taxon>
        <taxon>Pezizomycotina</taxon>
        <taxon>Sordariomycetes</taxon>
        <taxon>Sordariomycetidae</taxon>
        <taxon>Sordariales</taxon>
        <taxon>Schizotheciaceae</taxon>
        <taxon>Echria</taxon>
    </lineage>
</organism>
<dbReference type="Proteomes" id="UP001239445">
    <property type="component" value="Unassembled WGS sequence"/>
</dbReference>
<accession>A0AAJ0FA86</accession>
<gene>
    <name evidence="2" type="ORF">QBC47DRAFT_398655</name>
</gene>
<keyword evidence="1" id="KW-0812">Transmembrane</keyword>
<keyword evidence="3" id="KW-1185">Reference proteome</keyword>
<keyword evidence="1" id="KW-0472">Membrane</keyword>
<keyword evidence="1" id="KW-1133">Transmembrane helix</keyword>
<proteinExistence type="predicted"/>